<dbReference type="InterPro" id="IPR017900">
    <property type="entry name" value="4Fe4S_Fe_S_CS"/>
</dbReference>
<dbReference type="Pfam" id="PF02754">
    <property type="entry name" value="CCG"/>
    <property type="match status" value="2"/>
</dbReference>
<keyword evidence="6" id="KW-0812">Transmembrane</keyword>
<keyword evidence="3" id="KW-0677">Repeat</keyword>
<dbReference type="InterPro" id="IPR004017">
    <property type="entry name" value="Cys_rich_dom"/>
</dbReference>
<accession>A0A7C4EPS8</accession>
<name>A0A7C4EPS8_9BACT</name>
<protein>
    <submittedName>
        <fullName evidence="8">(Fe-S)-binding protein</fullName>
    </submittedName>
</protein>
<dbReference type="InterPro" id="IPR009051">
    <property type="entry name" value="Helical_ferredxn"/>
</dbReference>
<sequence length="378" mass="43378">MEFFIECTRCGKCKEFCPSYQLFLNESYCPRGRIKLITAFEENTIRETPSLKQRIFSCLLCGACENSCPLEVNLCSFIYETRSKIKKAKLQYLFKYFSLYPGIIFFILQQISRFEILRKRFLFLDKLSAFDIKPVKRSFLKVYSKVKPKGRVALFNGCSTNYLMPSISEALIYILNWLNFEVIVPEQKCCGAPLLAAGFKKEAIKLAQRNLEIYKSFNIEGVLSPCPTCSHFIGDIYKELTGESINVLKISDLFDEKNIILSESTLKFDAPIFFHVSCHSSNYTKDAEGNLNILQKLGFSEIHKTTGCCGFAGLFSFLFEKQSMDILKKKVLEYKKANMIISSCPNCMIQFKFAMKSKKILHFTEVIHKILLKGVKNG</sequence>
<evidence type="ECO:0000256" key="3">
    <source>
        <dbReference type="ARBA" id="ARBA00022737"/>
    </source>
</evidence>
<dbReference type="PANTHER" id="PTHR32479">
    <property type="entry name" value="GLYCOLATE OXIDASE IRON-SULFUR SUBUNIT"/>
    <property type="match status" value="1"/>
</dbReference>
<dbReference type="PROSITE" id="PS00198">
    <property type="entry name" value="4FE4S_FER_1"/>
    <property type="match status" value="2"/>
</dbReference>
<evidence type="ECO:0000259" key="7">
    <source>
        <dbReference type="PROSITE" id="PS51379"/>
    </source>
</evidence>
<evidence type="ECO:0000256" key="1">
    <source>
        <dbReference type="ARBA" id="ARBA00022485"/>
    </source>
</evidence>
<evidence type="ECO:0000256" key="2">
    <source>
        <dbReference type="ARBA" id="ARBA00022723"/>
    </source>
</evidence>
<dbReference type="InterPro" id="IPR017896">
    <property type="entry name" value="4Fe4S_Fe-S-bd"/>
</dbReference>
<feature type="domain" description="4Fe-4S ferredoxin-type" evidence="7">
    <location>
        <begin position="1"/>
        <end position="27"/>
    </location>
</feature>
<dbReference type="GO" id="GO:0046872">
    <property type="term" value="F:metal ion binding"/>
    <property type="evidence" value="ECO:0007669"/>
    <property type="project" value="UniProtKB-KW"/>
</dbReference>
<dbReference type="GO" id="GO:0016491">
    <property type="term" value="F:oxidoreductase activity"/>
    <property type="evidence" value="ECO:0007669"/>
    <property type="project" value="UniProtKB-ARBA"/>
</dbReference>
<evidence type="ECO:0000256" key="4">
    <source>
        <dbReference type="ARBA" id="ARBA00023004"/>
    </source>
</evidence>
<organism evidence="8">
    <name type="scientific">Thermodesulfovibrio aggregans</name>
    <dbReference type="NCBI Taxonomy" id="86166"/>
    <lineage>
        <taxon>Bacteria</taxon>
        <taxon>Pseudomonadati</taxon>
        <taxon>Nitrospirota</taxon>
        <taxon>Thermodesulfovibrionia</taxon>
        <taxon>Thermodesulfovibrionales</taxon>
        <taxon>Thermodesulfovibrionaceae</taxon>
        <taxon>Thermodesulfovibrio</taxon>
    </lineage>
</organism>
<keyword evidence="5" id="KW-0411">Iron-sulfur</keyword>
<dbReference type="AlphaFoldDB" id="A0A7C4EPS8"/>
<dbReference type="EMBL" id="DTHO01000022">
    <property type="protein sequence ID" value="HGG99351.1"/>
    <property type="molecule type" value="Genomic_DNA"/>
</dbReference>
<keyword evidence="6" id="KW-1133">Transmembrane helix</keyword>
<reference evidence="8" key="1">
    <citation type="journal article" date="2020" name="mSystems">
        <title>Genome- and Community-Level Interaction Insights into Carbon Utilization and Element Cycling Functions of Hydrothermarchaeota in Hydrothermal Sediment.</title>
        <authorList>
            <person name="Zhou Z."/>
            <person name="Liu Y."/>
            <person name="Xu W."/>
            <person name="Pan J."/>
            <person name="Luo Z.H."/>
            <person name="Li M."/>
        </authorList>
    </citation>
    <scope>NUCLEOTIDE SEQUENCE [LARGE SCALE GENOMIC DNA]</scope>
    <source>
        <strain evidence="8">SpSt-788</strain>
    </source>
</reference>
<dbReference type="Pfam" id="PF13183">
    <property type="entry name" value="Fer4_8"/>
    <property type="match status" value="1"/>
</dbReference>
<keyword evidence="1" id="KW-0004">4Fe-4S</keyword>
<keyword evidence="4" id="KW-0408">Iron</keyword>
<dbReference type="PANTHER" id="PTHR32479:SF20">
    <property type="entry name" value="GLYCOLATE OXIDASE IRON-SULFUR SUBUNIT"/>
    <property type="match status" value="1"/>
</dbReference>
<gene>
    <name evidence="8" type="ORF">ENV75_02725</name>
</gene>
<dbReference type="SUPFAM" id="SSF46548">
    <property type="entry name" value="alpha-helical ferredoxin"/>
    <property type="match status" value="1"/>
</dbReference>
<evidence type="ECO:0000256" key="5">
    <source>
        <dbReference type="ARBA" id="ARBA00023014"/>
    </source>
</evidence>
<evidence type="ECO:0000313" key="8">
    <source>
        <dbReference type="EMBL" id="HGG99351.1"/>
    </source>
</evidence>
<dbReference type="PROSITE" id="PS51379">
    <property type="entry name" value="4FE4S_FER_2"/>
    <property type="match status" value="1"/>
</dbReference>
<proteinExistence type="predicted"/>
<dbReference type="Gene3D" id="1.10.1060.10">
    <property type="entry name" value="Alpha-helical ferredoxin"/>
    <property type="match status" value="1"/>
</dbReference>
<dbReference type="GO" id="GO:0051539">
    <property type="term" value="F:4 iron, 4 sulfur cluster binding"/>
    <property type="evidence" value="ECO:0007669"/>
    <property type="project" value="UniProtKB-KW"/>
</dbReference>
<keyword evidence="2" id="KW-0479">Metal-binding</keyword>
<feature type="transmembrane region" description="Helical" evidence="6">
    <location>
        <begin position="92"/>
        <end position="111"/>
    </location>
</feature>
<comment type="caution">
    <text evidence="8">The sequence shown here is derived from an EMBL/GenBank/DDBJ whole genome shotgun (WGS) entry which is preliminary data.</text>
</comment>
<evidence type="ECO:0000256" key="6">
    <source>
        <dbReference type="SAM" id="Phobius"/>
    </source>
</evidence>
<keyword evidence="6" id="KW-0472">Membrane</keyword>